<dbReference type="Proteomes" id="UP000805193">
    <property type="component" value="Unassembled WGS sequence"/>
</dbReference>
<protein>
    <submittedName>
        <fullName evidence="1">Uncharacterized protein</fullName>
    </submittedName>
</protein>
<evidence type="ECO:0000313" key="1">
    <source>
        <dbReference type="EMBL" id="KAG0427057.1"/>
    </source>
</evidence>
<reference evidence="1 2" key="1">
    <citation type="journal article" date="2020" name="Cell">
        <title>Large-Scale Comparative Analyses of Tick Genomes Elucidate Their Genetic Diversity and Vector Capacities.</title>
        <authorList>
            <consortium name="Tick Genome and Microbiome Consortium (TIGMIC)"/>
            <person name="Jia N."/>
            <person name="Wang J."/>
            <person name="Shi W."/>
            <person name="Du L."/>
            <person name="Sun Y."/>
            <person name="Zhan W."/>
            <person name="Jiang J.F."/>
            <person name="Wang Q."/>
            <person name="Zhang B."/>
            <person name="Ji P."/>
            <person name="Bell-Sakyi L."/>
            <person name="Cui X.M."/>
            <person name="Yuan T.T."/>
            <person name="Jiang B.G."/>
            <person name="Yang W.F."/>
            <person name="Lam T.T."/>
            <person name="Chang Q.C."/>
            <person name="Ding S.J."/>
            <person name="Wang X.J."/>
            <person name="Zhu J.G."/>
            <person name="Ruan X.D."/>
            <person name="Zhao L."/>
            <person name="Wei J.T."/>
            <person name="Ye R.Z."/>
            <person name="Que T.C."/>
            <person name="Du C.H."/>
            <person name="Zhou Y.H."/>
            <person name="Cheng J.X."/>
            <person name="Dai P.F."/>
            <person name="Guo W.B."/>
            <person name="Han X.H."/>
            <person name="Huang E.J."/>
            <person name="Li L.F."/>
            <person name="Wei W."/>
            <person name="Gao Y.C."/>
            <person name="Liu J.Z."/>
            <person name="Shao H.Z."/>
            <person name="Wang X."/>
            <person name="Wang C.C."/>
            <person name="Yang T.C."/>
            <person name="Huo Q.B."/>
            <person name="Li W."/>
            <person name="Chen H.Y."/>
            <person name="Chen S.E."/>
            <person name="Zhou L.G."/>
            <person name="Ni X.B."/>
            <person name="Tian J.H."/>
            <person name="Sheng Y."/>
            <person name="Liu T."/>
            <person name="Pan Y.S."/>
            <person name="Xia L.Y."/>
            <person name="Li J."/>
            <person name="Zhao F."/>
            <person name="Cao W.C."/>
        </authorList>
    </citation>
    <scope>NUCLEOTIDE SEQUENCE [LARGE SCALE GENOMIC DNA]</scope>
    <source>
        <strain evidence="1">Iper-2018</strain>
    </source>
</reference>
<gene>
    <name evidence="1" type="ORF">HPB47_025874</name>
</gene>
<evidence type="ECO:0000313" key="2">
    <source>
        <dbReference type="Proteomes" id="UP000805193"/>
    </source>
</evidence>
<organism evidence="1 2">
    <name type="scientific">Ixodes persulcatus</name>
    <name type="common">Taiga tick</name>
    <dbReference type="NCBI Taxonomy" id="34615"/>
    <lineage>
        <taxon>Eukaryota</taxon>
        <taxon>Metazoa</taxon>
        <taxon>Ecdysozoa</taxon>
        <taxon>Arthropoda</taxon>
        <taxon>Chelicerata</taxon>
        <taxon>Arachnida</taxon>
        <taxon>Acari</taxon>
        <taxon>Parasitiformes</taxon>
        <taxon>Ixodida</taxon>
        <taxon>Ixodoidea</taxon>
        <taxon>Ixodidae</taxon>
        <taxon>Ixodinae</taxon>
        <taxon>Ixodes</taxon>
    </lineage>
</organism>
<keyword evidence="2" id="KW-1185">Reference proteome</keyword>
<accession>A0AC60Q267</accession>
<comment type="caution">
    <text evidence="1">The sequence shown here is derived from an EMBL/GenBank/DDBJ whole genome shotgun (WGS) entry which is preliminary data.</text>
</comment>
<dbReference type="EMBL" id="JABSTQ010009658">
    <property type="protein sequence ID" value="KAG0427057.1"/>
    <property type="molecule type" value="Genomic_DNA"/>
</dbReference>
<proteinExistence type="predicted"/>
<name>A0AC60Q267_IXOPE</name>
<sequence length="137" mass="15645">MFKHMGNGCLSTVVNHPDDHDRIIFLCFDPCHIIKNVQSQFLERKLTDGTGVVSGMFVQTLYDYQKDMTIKLARNMTRKHVCPSNLEKMNVLRAVQIFSPQVVAVLEHLQENACGDPALYVFKDASPTIRFMKTVKE</sequence>